<keyword evidence="4" id="KW-0408">Iron</keyword>
<dbReference type="InterPro" id="IPR003819">
    <property type="entry name" value="TauD/TfdA-like"/>
</dbReference>
<dbReference type="Pfam" id="PF00501">
    <property type="entry name" value="AMP-binding"/>
    <property type="match status" value="1"/>
</dbReference>
<reference evidence="7 8" key="1">
    <citation type="submission" date="2019-06" db="EMBL/GenBank/DDBJ databases">
        <title>Whole genome shotgun sequence of Streptomyces cacaoi subsp. cacaoi NBRC 12748.</title>
        <authorList>
            <person name="Hosoyama A."/>
            <person name="Uohara A."/>
            <person name="Ohji S."/>
            <person name="Ichikawa N."/>
        </authorList>
    </citation>
    <scope>NUCLEOTIDE SEQUENCE [LARGE SCALE GENOMIC DNA]</scope>
    <source>
        <strain evidence="7 8">NBRC 12748</strain>
    </source>
</reference>
<evidence type="ECO:0000259" key="6">
    <source>
        <dbReference type="PROSITE" id="PS50075"/>
    </source>
</evidence>
<dbReference type="PROSITE" id="PS50075">
    <property type="entry name" value="CARRIER"/>
    <property type="match status" value="1"/>
</dbReference>
<dbReference type="GO" id="GO:0016491">
    <property type="term" value="F:oxidoreductase activity"/>
    <property type="evidence" value="ECO:0007669"/>
    <property type="project" value="UniProtKB-KW"/>
</dbReference>
<dbReference type="InterPro" id="IPR042099">
    <property type="entry name" value="ANL_N_sf"/>
</dbReference>
<evidence type="ECO:0000256" key="5">
    <source>
        <dbReference type="SAM" id="MobiDB-lite"/>
    </source>
</evidence>
<keyword evidence="2" id="KW-0597">Phosphoprotein</keyword>
<gene>
    <name evidence="7" type="ORF">SCA03_65990</name>
</gene>
<dbReference type="CDD" id="cd05930">
    <property type="entry name" value="A_NRPS"/>
    <property type="match status" value="1"/>
</dbReference>
<keyword evidence="8" id="KW-1185">Reference proteome</keyword>
<dbReference type="InterPro" id="IPR020845">
    <property type="entry name" value="AMP-binding_CS"/>
</dbReference>
<evidence type="ECO:0000256" key="2">
    <source>
        <dbReference type="ARBA" id="ARBA00022553"/>
    </source>
</evidence>
<dbReference type="Gene3D" id="3.40.50.12780">
    <property type="entry name" value="N-terminal domain of ligase-like"/>
    <property type="match status" value="1"/>
</dbReference>
<dbReference type="InterPro" id="IPR045851">
    <property type="entry name" value="AMP-bd_C_sf"/>
</dbReference>
<evidence type="ECO:0000256" key="3">
    <source>
        <dbReference type="ARBA" id="ARBA00023002"/>
    </source>
</evidence>
<dbReference type="PROSITE" id="PS00455">
    <property type="entry name" value="AMP_BINDING"/>
    <property type="match status" value="1"/>
</dbReference>
<dbReference type="RefSeq" id="WP_107429061.1">
    <property type="nucleotide sequence ID" value="NZ_BJMM01000078.1"/>
</dbReference>
<dbReference type="GO" id="GO:0005737">
    <property type="term" value="C:cytoplasm"/>
    <property type="evidence" value="ECO:0007669"/>
    <property type="project" value="TreeGrafter"/>
</dbReference>
<dbReference type="PANTHER" id="PTHR45527:SF1">
    <property type="entry name" value="FATTY ACID SYNTHASE"/>
    <property type="match status" value="1"/>
</dbReference>
<evidence type="ECO:0000313" key="8">
    <source>
        <dbReference type="Proteomes" id="UP000319210"/>
    </source>
</evidence>
<comment type="caution">
    <text evidence="7">The sequence shown here is derived from an EMBL/GenBank/DDBJ whole genome shotgun (WGS) entry which is preliminary data.</text>
</comment>
<dbReference type="GO" id="GO:0031177">
    <property type="term" value="F:phosphopantetheine binding"/>
    <property type="evidence" value="ECO:0007669"/>
    <property type="project" value="InterPro"/>
</dbReference>
<keyword evidence="1" id="KW-0596">Phosphopantetheine</keyword>
<dbReference type="Pfam" id="PF00550">
    <property type="entry name" value="PP-binding"/>
    <property type="match status" value="1"/>
</dbReference>
<dbReference type="GO" id="GO:0017000">
    <property type="term" value="P:antibiotic biosynthetic process"/>
    <property type="evidence" value="ECO:0007669"/>
    <property type="project" value="UniProtKB-ARBA"/>
</dbReference>
<dbReference type="InterPro" id="IPR000873">
    <property type="entry name" value="AMP-dep_synth/lig_dom"/>
</dbReference>
<dbReference type="NCBIfam" id="TIGR01733">
    <property type="entry name" value="AA-adenyl-dom"/>
    <property type="match status" value="1"/>
</dbReference>
<evidence type="ECO:0000313" key="7">
    <source>
        <dbReference type="EMBL" id="GEB54048.1"/>
    </source>
</evidence>
<dbReference type="Proteomes" id="UP000319210">
    <property type="component" value="Unassembled WGS sequence"/>
</dbReference>
<keyword evidence="3" id="KW-0560">Oxidoreductase</keyword>
<organism evidence="7 8">
    <name type="scientific">Streptomyces cacaoi</name>
    <dbReference type="NCBI Taxonomy" id="1898"/>
    <lineage>
        <taxon>Bacteria</taxon>
        <taxon>Bacillati</taxon>
        <taxon>Actinomycetota</taxon>
        <taxon>Actinomycetes</taxon>
        <taxon>Kitasatosporales</taxon>
        <taxon>Streptomycetaceae</taxon>
        <taxon>Streptomyces</taxon>
    </lineage>
</organism>
<name>A0A4Y3RB19_STRCI</name>
<feature type="region of interest" description="Disordered" evidence="5">
    <location>
        <begin position="740"/>
        <end position="785"/>
    </location>
</feature>
<dbReference type="AlphaFoldDB" id="A0A4Y3RB19"/>
<dbReference type="InterPro" id="IPR036736">
    <property type="entry name" value="ACP-like_sf"/>
</dbReference>
<dbReference type="Gene3D" id="3.30.300.30">
    <property type="match status" value="1"/>
</dbReference>
<dbReference type="GO" id="GO:0044550">
    <property type="term" value="P:secondary metabolite biosynthetic process"/>
    <property type="evidence" value="ECO:0007669"/>
    <property type="project" value="TreeGrafter"/>
</dbReference>
<sequence>MQDTAPRAPDGAARDAAEKRTEAVAALARSCGADAEDVWRAARLKVASVVLGAPTLPPDDTWRDLIRRTATTQGRQEAEEAWDSTGAQPHIPAERLERYLRRALDLLTGAPDAPHTRHGLLSEAETDEAVAAGSGPVRPLPGRRFHELFEERVRRHPDAVAVVHGPATRTYREINEDANKIAWALHRQGLHPEDVVAVVTERTPHWLAAVLAVFKAGGCYLPLEPGFPAGRIAKALTRAECRWVLADPDVPPLDEALDGRDEVHRMDVCEVTGADGPRHDPGIPVAGDQLAYLYFTSGSTGEPKGALCEHDGFLNHLFAKIEDLGVQEGDTVAQTAPQCFDISLWQLVSPLLLGGSTLLVEQEAVLDVRRFLDLMARHRVQVAQLVPTYLELLLAETPDGRAALPDLRVMAVTGEALKKELVRRWFAAFPGVPLVNCYGLTEVSDDSNHGVMHALPAHRSVPLGETVRNCRVYVMDEQLHLVPVGAPGEIVIAGVCVGRGYVNDPDRTAAVYGHDPHRPGERLYRSGDYGRRLPSGELECLGRRDSQVKISGFRIEIGEIEDQLLRVPGVRDGAVVVAGTQDAPQLVAYYTGEEAPDGDGVARALAAALPDYMVPPRLHRTRELPLSGNGKIDKIALTDRARAHATGPGEDTGHTATATDAGTEMRTPHLATDTERRVAALWARLLKVPEEHIGRDSRFAELGGTSLSAIRLSLALDRQVTVADLKDTPTVADVAALLDRTSPQPTGPHTPAAPAPPPATAHPPAAPAPLRVLDTREGPDPAARAAAHRTAARAALAESGAVLLRGLGVRTPGDVGEVAAALAIEAMTEREGFAPRTTHTPYVHSGSHWPADEPMCMHHELSYAATVPGTLLFGCLTAPGSAGRTTVADSQRVLAALPPDLVAPFERHGWLLRRMYHDVGLAWADAFRTTERSAVDAYCAAAGIEHAWLPDGRLATRQRRTAVVRHPATGEPCWFNQIAFLNGLTMDPAVRGYLTDVYGPDGLPFDTAAGDGTPVTAATVDGINAVYDRFTVGEPWQQGDVLLVDNIRTAHAREPYEGPRDIAVVLGDPIQLPGHVLPVGDGGHP</sequence>
<dbReference type="SMART" id="SM00823">
    <property type="entry name" value="PKS_PP"/>
    <property type="match status" value="1"/>
</dbReference>
<dbReference type="EMBL" id="BJMM01000078">
    <property type="protein sequence ID" value="GEB54048.1"/>
    <property type="molecule type" value="Genomic_DNA"/>
</dbReference>
<proteinExistence type="predicted"/>
<dbReference type="InterPro" id="IPR020806">
    <property type="entry name" value="PKS_PP-bd"/>
</dbReference>
<dbReference type="InterPro" id="IPR010071">
    <property type="entry name" value="AA_adenyl_dom"/>
</dbReference>
<dbReference type="PANTHER" id="PTHR45527">
    <property type="entry name" value="NONRIBOSOMAL PEPTIDE SYNTHETASE"/>
    <property type="match status" value="1"/>
</dbReference>
<dbReference type="SUPFAM" id="SSF51197">
    <property type="entry name" value="Clavaminate synthase-like"/>
    <property type="match status" value="1"/>
</dbReference>
<evidence type="ECO:0000256" key="1">
    <source>
        <dbReference type="ARBA" id="ARBA00022450"/>
    </source>
</evidence>
<evidence type="ECO:0000256" key="4">
    <source>
        <dbReference type="ARBA" id="ARBA00023004"/>
    </source>
</evidence>
<feature type="compositionally biased region" description="Pro residues" evidence="5">
    <location>
        <begin position="745"/>
        <end position="767"/>
    </location>
</feature>
<dbReference type="Pfam" id="PF02668">
    <property type="entry name" value="TauD"/>
    <property type="match status" value="1"/>
</dbReference>
<dbReference type="GO" id="GO:0043041">
    <property type="term" value="P:amino acid activation for nonribosomal peptide biosynthetic process"/>
    <property type="evidence" value="ECO:0007669"/>
    <property type="project" value="TreeGrafter"/>
</dbReference>
<dbReference type="Gene3D" id="3.60.130.10">
    <property type="entry name" value="Clavaminate synthase-like"/>
    <property type="match status" value="1"/>
</dbReference>
<accession>A0A4Y3RB19</accession>
<dbReference type="InterPro" id="IPR009081">
    <property type="entry name" value="PP-bd_ACP"/>
</dbReference>
<feature type="region of interest" description="Disordered" evidence="5">
    <location>
        <begin position="71"/>
        <end position="90"/>
    </location>
</feature>
<dbReference type="SUPFAM" id="SSF47336">
    <property type="entry name" value="ACP-like"/>
    <property type="match status" value="1"/>
</dbReference>
<feature type="domain" description="Carrier" evidence="6">
    <location>
        <begin position="669"/>
        <end position="742"/>
    </location>
</feature>
<dbReference type="Gene3D" id="1.10.1200.10">
    <property type="entry name" value="ACP-like"/>
    <property type="match status" value="1"/>
</dbReference>
<dbReference type="SUPFAM" id="SSF56801">
    <property type="entry name" value="Acetyl-CoA synthetase-like"/>
    <property type="match status" value="1"/>
</dbReference>
<protein>
    <recommendedName>
        <fullName evidence="6">Carrier domain-containing protein</fullName>
    </recommendedName>
</protein>
<dbReference type="InterPro" id="IPR042098">
    <property type="entry name" value="TauD-like_sf"/>
</dbReference>